<feature type="chain" id="PRO_5039267051" evidence="3">
    <location>
        <begin position="21"/>
        <end position="501"/>
    </location>
</feature>
<keyword evidence="2" id="KW-0378">Hydrolase</keyword>
<dbReference type="GO" id="GO:0016787">
    <property type="term" value="F:hydrolase activity"/>
    <property type="evidence" value="ECO:0007669"/>
    <property type="project" value="UniProtKB-KW"/>
</dbReference>
<dbReference type="Proteomes" id="UP000077317">
    <property type="component" value="Chromosome"/>
</dbReference>
<dbReference type="EMBL" id="CP014699">
    <property type="protein sequence ID" value="AND79255.1"/>
    <property type="molecule type" value="Genomic_DNA"/>
</dbReference>
<evidence type="ECO:0000256" key="2">
    <source>
        <dbReference type="ARBA" id="ARBA00022801"/>
    </source>
</evidence>
<dbReference type="PANTHER" id="PTHR43037:SF5">
    <property type="entry name" value="FERULOYL ESTERASE"/>
    <property type="match status" value="1"/>
</dbReference>
<dbReference type="InterPro" id="IPR000801">
    <property type="entry name" value="Esterase-like"/>
</dbReference>
<dbReference type="Gene3D" id="2.60.40.2180">
    <property type="match status" value="1"/>
</dbReference>
<reference evidence="5 6" key="1">
    <citation type="journal article" date="2016" name="Int. J. Syst. Evol. Microbiol.">
        <title>Streptococcuspantholopis sp. nov., isolated from faeces of the Tibetan antelope (Pantholops hodgsonii).</title>
        <authorList>
            <person name="Bai X."/>
            <person name="Xiong Y."/>
            <person name="Lu S."/>
            <person name="Jin D."/>
            <person name="Lai X."/>
            <person name="Yang J."/>
            <person name="Niu L."/>
            <person name="Hu S."/>
            <person name="Meng X."/>
            <person name="Pu J."/>
            <person name="Ye C."/>
            <person name="Xu J."/>
        </authorList>
    </citation>
    <scope>NUCLEOTIDE SEQUENCE [LARGE SCALE GENOMIC DNA]</scope>
    <source>
        <strain evidence="5 6">TA 26</strain>
    </source>
</reference>
<feature type="signal peptide" evidence="3">
    <location>
        <begin position="1"/>
        <end position="20"/>
    </location>
</feature>
<dbReference type="InterPro" id="IPR041172">
    <property type="entry name" value="EstA_Ig-like_N"/>
</dbReference>
<dbReference type="Pfam" id="PF00756">
    <property type="entry name" value="Esterase"/>
    <property type="match status" value="1"/>
</dbReference>
<name>A0A172Q775_9STRE</name>
<keyword evidence="6" id="KW-1185">Reference proteome</keyword>
<dbReference type="AlphaFoldDB" id="A0A172Q775"/>
<evidence type="ECO:0000313" key="6">
    <source>
        <dbReference type="Proteomes" id="UP000077317"/>
    </source>
</evidence>
<dbReference type="PANTHER" id="PTHR43037">
    <property type="entry name" value="UNNAMED PRODUCT-RELATED"/>
    <property type="match status" value="1"/>
</dbReference>
<reference evidence="6" key="2">
    <citation type="submission" date="2016-03" db="EMBL/GenBank/DDBJ databases">
        <title>Streptococcus antelopensis sp. nov., isolated from the feces of the Tibetan antelope (Pantholops hodgsonii) in Hoh Xil National Nature Reserve, Qinghai, China.</title>
        <authorList>
            <person name="Bai X."/>
        </authorList>
    </citation>
    <scope>NUCLEOTIDE SEQUENCE [LARGE SCALE GENOMIC DNA]</scope>
    <source>
        <strain evidence="6">TA 26</strain>
    </source>
</reference>
<protein>
    <submittedName>
        <fullName evidence="5">Lipase</fullName>
    </submittedName>
</protein>
<evidence type="ECO:0000259" key="4">
    <source>
        <dbReference type="Pfam" id="PF18435"/>
    </source>
</evidence>
<evidence type="ECO:0000256" key="1">
    <source>
        <dbReference type="ARBA" id="ARBA00022729"/>
    </source>
</evidence>
<dbReference type="SUPFAM" id="SSF53474">
    <property type="entry name" value="alpha/beta-Hydrolases"/>
    <property type="match status" value="1"/>
</dbReference>
<dbReference type="Gene3D" id="3.40.50.1820">
    <property type="entry name" value="alpha/beta hydrolase"/>
    <property type="match status" value="1"/>
</dbReference>
<dbReference type="RefSeq" id="WP_067061686.1">
    <property type="nucleotide sequence ID" value="NZ_CP014699.1"/>
</dbReference>
<dbReference type="KEGG" id="spat:A0O21_04035"/>
<proteinExistence type="predicted"/>
<dbReference type="InterPro" id="IPR050955">
    <property type="entry name" value="Plant_Biomass_Hydrol_Est"/>
</dbReference>
<accession>A0A172Q775</accession>
<evidence type="ECO:0000256" key="3">
    <source>
        <dbReference type="SAM" id="SignalP"/>
    </source>
</evidence>
<gene>
    <name evidence="5" type="ORF">A0O21_04035</name>
</gene>
<sequence length="501" mass="54877">MKKVSVIVALSLFAVSLLMAGSRVFAKDLDVEITKVSIGVKGYEFGPAVPRVIVELDSEVSSVSKDNVKVTTAGVDRKIKSVYLSNKNGKKIKSGSSQYVTIQMPVSFDAERNAGEASPFTYNMDIFQNQWSSDYKVTIKGLEVESDDQTASLSTEADAINNRISPEAAVFKNRGSFSGTYTNPMTDSQDELTLNYAAYEPKDLAKGKKNPLIIWLHGQGEGGEDPDISLLGNEVVALAREDIQKHFTAGKQTGAYVLVVQAPTYWMDEGDGTNGAGAGVSRYTEILMDTIKDYVANNADVDTSRIYLAGCSNGGYMALNLAIHNPDYFAGLAPLATAYSYYEYEREADNSYTRVPSEESLSGTEMVPTEDVYFDDEKVAALKDIPIWFVHSANDTTVDPTAYSLPIYKALVDSGAENKWFSYYETVEGSDMKDTEYLGHWSWVYFFNDQVAGVQDAEAVKKADELTGFKANNKNKGGSATAESGGKEYSNIFDWLNAQSK</sequence>
<evidence type="ECO:0000313" key="5">
    <source>
        <dbReference type="EMBL" id="AND79255.1"/>
    </source>
</evidence>
<dbReference type="InterPro" id="IPR029058">
    <property type="entry name" value="AB_hydrolase_fold"/>
</dbReference>
<dbReference type="STRING" id="1811193.A0O21_04035"/>
<dbReference type="Pfam" id="PF18435">
    <property type="entry name" value="EstA_Ig_like"/>
    <property type="match status" value="1"/>
</dbReference>
<feature type="domain" description="Esterase Ig-like N-terminal" evidence="4">
    <location>
        <begin position="40"/>
        <end position="146"/>
    </location>
</feature>
<organism evidence="5 6">
    <name type="scientific">Streptococcus pantholopis</name>
    <dbReference type="NCBI Taxonomy" id="1811193"/>
    <lineage>
        <taxon>Bacteria</taxon>
        <taxon>Bacillati</taxon>
        <taxon>Bacillota</taxon>
        <taxon>Bacilli</taxon>
        <taxon>Lactobacillales</taxon>
        <taxon>Streptococcaceae</taxon>
        <taxon>Streptococcus</taxon>
    </lineage>
</organism>
<keyword evidence="1 3" id="KW-0732">Signal</keyword>